<sequence>MTTAAQLAHLAERARPCLPAGRARLLDDTISRALAGRVRVLVLGEAKRGKSTLVNSLFARDLLPTGALPVTSVATTVTVASTVDAEVRHRDGHAQPIGLAEVADLVSERGNPGNARRIDSVRITAPSRYLPEGTEVVDSPGTGSVHRANTEEAARARDSVDLAVLVVAADPPVSQAELSLATEVLRTAASAAVVVNKIDLVRAEDLAEIVAFTRAAVTQPLGAGVPVLPLSLRTSEPAELAAWLGERITRHGEADVVAATARTMRREVAAALEALRIEHELLRRSAEDSADVVRALREILENARTAESAAVDHVHGVARRARARLDTSHEDAVDAAVASARRLLGAALPEQPARPEAAADLMRKELGDRAAESGTTWFHQIGAELEATAQAGARQALAGLTADLTRARAAAAGVLEIRLADAQVPEPEAAPRLPALEIGPEVAWRELVTTALAGRMPAPIRRKRLHRHLAGWAEAAVPRPFGRARSALQTWLQDTARGTEHALADIWRAQVAALEDGLLEATRGRGTAQEGRLGELGDRIGTLDQLVRELDAAVSAATATAR</sequence>
<dbReference type="PANTHER" id="PTHR43681:SF1">
    <property type="entry name" value="SARCALUMENIN"/>
    <property type="match status" value="1"/>
</dbReference>
<proteinExistence type="predicted"/>
<feature type="domain" description="Dynamin N-terminal" evidence="1">
    <location>
        <begin position="40"/>
        <end position="197"/>
    </location>
</feature>
<dbReference type="Pfam" id="PF00350">
    <property type="entry name" value="Dynamin_N"/>
    <property type="match status" value="1"/>
</dbReference>
<keyword evidence="3" id="KW-1185">Reference proteome</keyword>
<dbReference type="InterPro" id="IPR027417">
    <property type="entry name" value="P-loop_NTPase"/>
</dbReference>
<reference evidence="3" key="1">
    <citation type="journal article" date="2019" name="Int. J. Syst. Evol. Microbiol.">
        <title>The Global Catalogue of Microorganisms (GCM) 10K type strain sequencing project: providing services to taxonomists for standard genome sequencing and annotation.</title>
        <authorList>
            <consortium name="The Broad Institute Genomics Platform"/>
            <consortium name="The Broad Institute Genome Sequencing Center for Infectious Disease"/>
            <person name="Wu L."/>
            <person name="Ma J."/>
        </authorList>
    </citation>
    <scope>NUCLEOTIDE SEQUENCE [LARGE SCALE GENOMIC DNA]</scope>
    <source>
        <strain evidence="3">JCM 16898</strain>
    </source>
</reference>
<dbReference type="PANTHER" id="PTHR43681">
    <property type="entry name" value="TRANSMEMBRANE GTPASE FZO"/>
    <property type="match status" value="1"/>
</dbReference>
<evidence type="ECO:0000259" key="1">
    <source>
        <dbReference type="Pfam" id="PF00350"/>
    </source>
</evidence>
<protein>
    <recommendedName>
        <fullName evidence="1">Dynamin N-terminal domain-containing protein</fullName>
    </recommendedName>
</protein>
<dbReference type="InterPro" id="IPR051943">
    <property type="entry name" value="TRAFAC_Dynamin-like_GTPase"/>
</dbReference>
<evidence type="ECO:0000313" key="3">
    <source>
        <dbReference type="Proteomes" id="UP001500689"/>
    </source>
</evidence>
<dbReference type="Gene3D" id="3.40.50.300">
    <property type="entry name" value="P-loop containing nucleotide triphosphate hydrolases"/>
    <property type="match status" value="1"/>
</dbReference>
<dbReference type="InterPro" id="IPR045063">
    <property type="entry name" value="Dynamin_N"/>
</dbReference>
<comment type="caution">
    <text evidence="2">The sequence shown here is derived from an EMBL/GenBank/DDBJ whole genome shotgun (WGS) entry which is preliminary data.</text>
</comment>
<dbReference type="SUPFAM" id="SSF52540">
    <property type="entry name" value="P-loop containing nucleoside triphosphate hydrolases"/>
    <property type="match status" value="1"/>
</dbReference>
<dbReference type="EMBL" id="BAAAZN010000014">
    <property type="protein sequence ID" value="GAA3567393.1"/>
    <property type="molecule type" value="Genomic_DNA"/>
</dbReference>
<dbReference type="RefSeq" id="WP_344865661.1">
    <property type="nucleotide sequence ID" value="NZ_BAAAZN010000014.1"/>
</dbReference>
<name>A0ABP6XIE0_9PSEU</name>
<gene>
    <name evidence="2" type="ORF">GCM10022222_59200</name>
</gene>
<organism evidence="2 3">
    <name type="scientific">Amycolatopsis ultiminotia</name>
    <dbReference type="NCBI Taxonomy" id="543629"/>
    <lineage>
        <taxon>Bacteria</taxon>
        <taxon>Bacillati</taxon>
        <taxon>Actinomycetota</taxon>
        <taxon>Actinomycetes</taxon>
        <taxon>Pseudonocardiales</taxon>
        <taxon>Pseudonocardiaceae</taxon>
        <taxon>Amycolatopsis</taxon>
    </lineage>
</organism>
<dbReference type="Proteomes" id="UP001500689">
    <property type="component" value="Unassembled WGS sequence"/>
</dbReference>
<evidence type="ECO:0000313" key="2">
    <source>
        <dbReference type="EMBL" id="GAA3567393.1"/>
    </source>
</evidence>
<accession>A0ABP6XIE0</accession>